<keyword evidence="4" id="KW-0436">Ligase</keyword>
<name>A0A2T8HS45_9RHOB</name>
<organism evidence="10 11">
    <name type="scientific">Pararhodobacter oceanensis</name>
    <dbReference type="NCBI Taxonomy" id="2172121"/>
    <lineage>
        <taxon>Bacteria</taxon>
        <taxon>Pseudomonadati</taxon>
        <taxon>Pseudomonadota</taxon>
        <taxon>Alphaproteobacteria</taxon>
        <taxon>Rhodobacterales</taxon>
        <taxon>Paracoccaceae</taxon>
        <taxon>Pararhodobacter</taxon>
    </lineage>
</organism>
<evidence type="ECO:0000256" key="9">
    <source>
        <dbReference type="SAM" id="MobiDB-lite"/>
    </source>
</evidence>
<dbReference type="EMBL" id="QDKM01000006">
    <property type="protein sequence ID" value="PVH28266.1"/>
    <property type="molecule type" value="Genomic_DNA"/>
</dbReference>
<dbReference type="EC" id="6.3.2.1" evidence="3"/>
<dbReference type="Gene3D" id="3.40.50.620">
    <property type="entry name" value="HUPs"/>
    <property type="match status" value="1"/>
</dbReference>
<dbReference type="GO" id="GO:0015940">
    <property type="term" value="P:pantothenate biosynthetic process"/>
    <property type="evidence" value="ECO:0007669"/>
    <property type="project" value="UniProtKB-UniPathway"/>
</dbReference>
<comment type="similarity">
    <text evidence="2">Belongs to the pantothenate synthetase family.</text>
</comment>
<accession>A0A2T8HS45</accession>
<keyword evidence="6" id="KW-0547">Nucleotide-binding</keyword>
<evidence type="ECO:0000313" key="11">
    <source>
        <dbReference type="Proteomes" id="UP000245911"/>
    </source>
</evidence>
<evidence type="ECO:0000256" key="3">
    <source>
        <dbReference type="ARBA" id="ARBA00012219"/>
    </source>
</evidence>
<keyword evidence="11" id="KW-1185">Reference proteome</keyword>
<evidence type="ECO:0000256" key="2">
    <source>
        <dbReference type="ARBA" id="ARBA00009256"/>
    </source>
</evidence>
<dbReference type="GO" id="GO:0005829">
    <property type="term" value="C:cytosol"/>
    <property type="evidence" value="ECO:0007669"/>
    <property type="project" value="TreeGrafter"/>
</dbReference>
<evidence type="ECO:0000256" key="6">
    <source>
        <dbReference type="ARBA" id="ARBA00022741"/>
    </source>
</evidence>
<feature type="region of interest" description="Disordered" evidence="9">
    <location>
        <begin position="32"/>
        <end position="67"/>
    </location>
</feature>
<evidence type="ECO:0000256" key="8">
    <source>
        <dbReference type="ARBA" id="ARBA00048258"/>
    </source>
</evidence>
<dbReference type="PANTHER" id="PTHR21299:SF1">
    <property type="entry name" value="PANTOATE--BETA-ALANINE LIGASE"/>
    <property type="match status" value="1"/>
</dbReference>
<reference evidence="10 11" key="1">
    <citation type="submission" date="2018-04" db="EMBL/GenBank/DDBJ databases">
        <title>Pararhodobacter oceanense sp. nov., isolated from marine intertidal sediment.</title>
        <authorList>
            <person name="Wang X.-L."/>
            <person name="Du Z.-J."/>
        </authorList>
    </citation>
    <scope>NUCLEOTIDE SEQUENCE [LARGE SCALE GENOMIC DNA]</scope>
    <source>
        <strain evidence="10 11">AM505</strain>
    </source>
</reference>
<dbReference type="PANTHER" id="PTHR21299">
    <property type="entry name" value="CYTIDYLATE KINASE/PANTOATE-BETA-ALANINE LIGASE"/>
    <property type="match status" value="1"/>
</dbReference>
<dbReference type="Proteomes" id="UP000245911">
    <property type="component" value="Unassembled WGS sequence"/>
</dbReference>
<keyword evidence="5" id="KW-0566">Pantothenate biosynthesis</keyword>
<sequence>MPVPTAPPPTTRAFTWVFTGVFITPHSDFNPCQGFAGPRPQRANAPDPSARENDPRGAKPIDTIAPPLSPIAARGLSRYHRPNTANRTPPMYVTRSLQDIRAQSAGFRTQGESVALVPLSRGLHAGHLALIAQAKAECSRVIASLTEPPDTQTTAQLQASGVDAVFVPEPAEFAPADAQTIVEPVTLGKSLLGRYFPKHFRARSTEVTRLLNIIQPDVACFGEKDFQELAAIRQTCRDLHIPVRIVATATLRDSDGLALSLRNQALAPADRAAALCLNRALTQAEAMAKTGLTASRLRAWVAAHIQSEPRADLQSADIRCAATLHSISGPLTAPAVILLAVRFGRTLLLDHRVVTPADPGDDLAAGQDEAGPCPTPPQTQPAP</sequence>
<feature type="compositionally biased region" description="Basic and acidic residues" evidence="9">
    <location>
        <begin position="49"/>
        <end position="59"/>
    </location>
</feature>
<dbReference type="InterPro" id="IPR003721">
    <property type="entry name" value="Pantoate_ligase"/>
</dbReference>
<dbReference type="InterPro" id="IPR042176">
    <property type="entry name" value="Pantoate_ligase_C"/>
</dbReference>
<evidence type="ECO:0000256" key="5">
    <source>
        <dbReference type="ARBA" id="ARBA00022655"/>
    </source>
</evidence>
<dbReference type="UniPathway" id="UPA00028">
    <property type="reaction ID" value="UER00005"/>
</dbReference>
<evidence type="ECO:0000256" key="1">
    <source>
        <dbReference type="ARBA" id="ARBA00004990"/>
    </source>
</evidence>
<dbReference type="SUPFAM" id="SSF52374">
    <property type="entry name" value="Nucleotidylyl transferase"/>
    <property type="match status" value="1"/>
</dbReference>
<comment type="pathway">
    <text evidence="1">Cofactor biosynthesis; (R)-pantothenate biosynthesis; (R)-pantothenate from (R)-pantoate and beta-alanine: step 1/1.</text>
</comment>
<evidence type="ECO:0000313" key="10">
    <source>
        <dbReference type="EMBL" id="PVH28266.1"/>
    </source>
</evidence>
<dbReference type="OrthoDB" id="9773087at2"/>
<keyword evidence="7" id="KW-0067">ATP-binding</keyword>
<comment type="catalytic activity">
    <reaction evidence="8">
        <text>(R)-pantoate + beta-alanine + ATP = (R)-pantothenate + AMP + diphosphate + H(+)</text>
        <dbReference type="Rhea" id="RHEA:10912"/>
        <dbReference type="ChEBI" id="CHEBI:15378"/>
        <dbReference type="ChEBI" id="CHEBI:15980"/>
        <dbReference type="ChEBI" id="CHEBI:29032"/>
        <dbReference type="ChEBI" id="CHEBI:30616"/>
        <dbReference type="ChEBI" id="CHEBI:33019"/>
        <dbReference type="ChEBI" id="CHEBI:57966"/>
        <dbReference type="ChEBI" id="CHEBI:456215"/>
        <dbReference type="EC" id="6.3.2.1"/>
    </reaction>
</comment>
<feature type="region of interest" description="Disordered" evidence="9">
    <location>
        <begin position="359"/>
        <end position="383"/>
    </location>
</feature>
<proteinExistence type="inferred from homology"/>
<dbReference type="AlphaFoldDB" id="A0A2T8HS45"/>
<feature type="compositionally biased region" description="Pro residues" evidence="9">
    <location>
        <begin position="373"/>
        <end position="383"/>
    </location>
</feature>
<dbReference type="Gene3D" id="3.30.1300.10">
    <property type="entry name" value="Pantoate-beta-alanine ligase, C-terminal domain"/>
    <property type="match status" value="1"/>
</dbReference>
<evidence type="ECO:0000256" key="7">
    <source>
        <dbReference type="ARBA" id="ARBA00022840"/>
    </source>
</evidence>
<gene>
    <name evidence="10" type="ORF">DDE20_13720</name>
</gene>
<dbReference type="Pfam" id="PF02569">
    <property type="entry name" value="Pantoate_ligase"/>
    <property type="match status" value="1"/>
</dbReference>
<evidence type="ECO:0000256" key="4">
    <source>
        <dbReference type="ARBA" id="ARBA00022598"/>
    </source>
</evidence>
<comment type="caution">
    <text evidence="10">The sequence shown here is derived from an EMBL/GenBank/DDBJ whole genome shotgun (WGS) entry which is preliminary data.</text>
</comment>
<dbReference type="GO" id="GO:0004592">
    <property type="term" value="F:pantoate-beta-alanine ligase activity"/>
    <property type="evidence" value="ECO:0007669"/>
    <property type="project" value="UniProtKB-EC"/>
</dbReference>
<protein>
    <recommendedName>
        <fullName evidence="3">pantoate--beta-alanine ligase (AMP-forming)</fullName>
        <ecNumber evidence="3">6.3.2.1</ecNumber>
    </recommendedName>
</protein>
<dbReference type="GO" id="GO:0005524">
    <property type="term" value="F:ATP binding"/>
    <property type="evidence" value="ECO:0007669"/>
    <property type="project" value="UniProtKB-KW"/>
</dbReference>
<dbReference type="InterPro" id="IPR014729">
    <property type="entry name" value="Rossmann-like_a/b/a_fold"/>
</dbReference>